<evidence type="ECO:0000256" key="7">
    <source>
        <dbReference type="ARBA" id="ARBA00023157"/>
    </source>
</evidence>
<protein>
    <submittedName>
        <fullName evidence="10">Uncharacterized protein</fullName>
    </submittedName>
</protein>
<evidence type="ECO:0000256" key="2">
    <source>
        <dbReference type="ARBA" id="ARBA00011033"/>
    </source>
</evidence>
<dbReference type="EMBL" id="JAIPUX010000439">
    <property type="protein sequence ID" value="KAH0628354.1"/>
    <property type="molecule type" value="Genomic_DNA"/>
</dbReference>
<evidence type="ECO:0000256" key="4">
    <source>
        <dbReference type="ARBA" id="ARBA00022525"/>
    </source>
</evidence>
<gene>
    <name evidence="10" type="ORF">JD844_009376</name>
</gene>
<proteinExistence type="inferred from homology"/>
<keyword evidence="5 9" id="KW-0732">Signal</keyword>
<keyword evidence="6 8" id="KW-0051">Antiviral defense</keyword>
<evidence type="ECO:0000256" key="8">
    <source>
        <dbReference type="RuleBase" id="RU000436"/>
    </source>
</evidence>
<comment type="subcellular location">
    <subcellularLocation>
        <location evidence="1">Secreted</location>
    </subcellularLocation>
</comment>
<keyword evidence="4" id="KW-0964">Secreted</keyword>
<evidence type="ECO:0000256" key="5">
    <source>
        <dbReference type="ARBA" id="ARBA00022729"/>
    </source>
</evidence>
<feature type="signal peptide" evidence="9">
    <location>
        <begin position="1"/>
        <end position="21"/>
    </location>
</feature>
<dbReference type="PANTHER" id="PTHR11691">
    <property type="entry name" value="TYPE I INTERFERON"/>
    <property type="match status" value="1"/>
</dbReference>
<evidence type="ECO:0000256" key="3">
    <source>
        <dbReference type="ARBA" id="ARBA00022514"/>
    </source>
</evidence>
<evidence type="ECO:0000313" key="10">
    <source>
        <dbReference type="EMBL" id="KAH0628354.1"/>
    </source>
</evidence>
<dbReference type="Pfam" id="PF00143">
    <property type="entry name" value="Interferon"/>
    <property type="match status" value="1"/>
</dbReference>
<evidence type="ECO:0000313" key="11">
    <source>
        <dbReference type="Proteomes" id="UP000826234"/>
    </source>
</evidence>
<evidence type="ECO:0000256" key="6">
    <source>
        <dbReference type="ARBA" id="ARBA00023118"/>
    </source>
</evidence>
<feature type="chain" id="PRO_5047483670" evidence="9">
    <location>
        <begin position="22"/>
        <end position="186"/>
    </location>
</feature>
<dbReference type="InterPro" id="IPR009079">
    <property type="entry name" value="4_helix_cytokine-like_core"/>
</dbReference>
<dbReference type="SUPFAM" id="SSF47266">
    <property type="entry name" value="4-helical cytokines"/>
    <property type="match status" value="1"/>
</dbReference>
<dbReference type="SMART" id="SM00076">
    <property type="entry name" value="IFabd"/>
    <property type="match status" value="1"/>
</dbReference>
<keyword evidence="11" id="KW-1185">Reference proteome</keyword>
<keyword evidence="3 8" id="KW-0202">Cytokine</keyword>
<keyword evidence="7" id="KW-1015">Disulfide bond</keyword>
<dbReference type="Proteomes" id="UP000826234">
    <property type="component" value="Unassembled WGS sequence"/>
</dbReference>
<dbReference type="PANTHER" id="PTHR11691:SF73">
    <property type="entry name" value="INTERFERON BETA"/>
    <property type="match status" value="1"/>
</dbReference>
<name>A0ABQ7TFS1_PHRPL</name>
<dbReference type="InterPro" id="IPR000471">
    <property type="entry name" value="Interferon_alpha/beta/delta"/>
</dbReference>
<comment type="similarity">
    <text evidence="2 8">Belongs to the alpha/beta interferon family.</text>
</comment>
<reference evidence="10 11" key="1">
    <citation type="journal article" date="2022" name="Gigascience">
        <title>A chromosome-level genome assembly and annotation of the desert horned lizard, Phrynosoma platyrhinos, provides insight into chromosomal rearrangements among reptiles.</title>
        <authorList>
            <person name="Koochekian N."/>
            <person name="Ascanio A."/>
            <person name="Farleigh K."/>
            <person name="Card D.C."/>
            <person name="Schield D.R."/>
            <person name="Castoe T.A."/>
            <person name="Jezkova T."/>
        </authorList>
    </citation>
    <scope>NUCLEOTIDE SEQUENCE [LARGE SCALE GENOMIC DNA]</scope>
    <source>
        <strain evidence="10">NK-2021</strain>
    </source>
</reference>
<evidence type="ECO:0000256" key="9">
    <source>
        <dbReference type="SAM" id="SignalP"/>
    </source>
</evidence>
<dbReference type="Gene3D" id="1.20.1250.10">
    <property type="match status" value="1"/>
</dbReference>
<sequence>MTTKVLWQIGLLLLLASEILTLDCGLIVQFQEDEIGKTRTLLETMGEAWNPQECPENPDFGFPMVKIRTCSKEDARMAIGLLLESIQIVFQHNFTQAQWNVTAIELFQRALDQQCVMWKRCSTAEIGNRETFKDFRVKLAMKKYFRKLHTFLKDRQHSLCAWRKVRDEVSIIYPIVLNELMKRLEN</sequence>
<evidence type="ECO:0000256" key="1">
    <source>
        <dbReference type="ARBA" id="ARBA00004613"/>
    </source>
</evidence>
<comment type="caution">
    <text evidence="10">The sequence shown here is derived from an EMBL/GenBank/DDBJ whole genome shotgun (WGS) entry which is preliminary data.</text>
</comment>
<organism evidence="10 11">
    <name type="scientific">Phrynosoma platyrhinos</name>
    <name type="common">Desert horned lizard</name>
    <dbReference type="NCBI Taxonomy" id="52577"/>
    <lineage>
        <taxon>Eukaryota</taxon>
        <taxon>Metazoa</taxon>
        <taxon>Chordata</taxon>
        <taxon>Craniata</taxon>
        <taxon>Vertebrata</taxon>
        <taxon>Euteleostomi</taxon>
        <taxon>Lepidosauria</taxon>
        <taxon>Squamata</taxon>
        <taxon>Bifurcata</taxon>
        <taxon>Unidentata</taxon>
        <taxon>Episquamata</taxon>
        <taxon>Toxicofera</taxon>
        <taxon>Iguania</taxon>
        <taxon>Phrynosomatidae</taxon>
        <taxon>Phrynosomatinae</taxon>
        <taxon>Phrynosoma</taxon>
    </lineage>
</organism>
<accession>A0ABQ7TFS1</accession>